<evidence type="ECO:0000313" key="2">
    <source>
        <dbReference type="EMBL" id="KAF8486785.1"/>
    </source>
</evidence>
<keyword evidence="3" id="KW-1185">Reference proteome</keyword>
<gene>
    <name evidence="2" type="ORF">DFH94DRAFT_796573</name>
</gene>
<reference evidence="2" key="2">
    <citation type="journal article" date="2020" name="Nat. Commun.">
        <title>Large-scale genome sequencing of mycorrhizal fungi provides insights into the early evolution of symbiotic traits.</title>
        <authorList>
            <person name="Miyauchi S."/>
            <person name="Kiss E."/>
            <person name="Kuo A."/>
            <person name="Drula E."/>
            <person name="Kohler A."/>
            <person name="Sanchez-Garcia M."/>
            <person name="Morin E."/>
            <person name="Andreopoulos B."/>
            <person name="Barry K.W."/>
            <person name="Bonito G."/>
            <person name="Buee M."/>
            <person name="Carver A."/>
            <person name="Chen C."/>
            <person name="Cichocki N."/>
            <person name="Clum A."/>
            <person name="Culley D."/>
            <person name="Crous P.W."/>
            <person name="Fauchery L."/>
            <person name="Girlanda M."/>
            <person name="Hayes R.D."/>
            <person name="Keri Z."/>
            <person name="LaButti K."/>
            <person name="Lipzen A."/>
            <person name="Lombard V."/>
            <person name="Magnuson J."/>
            <person name="Maillard F."/>
            <person name="Murat C."/>
            <person name="Nolan M."/>
            <person name="Ohm R.A."/>
            <person name="Pangilinan J."/>
            <person name="Pereira M.F."/>
            <person name="Perotto S."/>
            <person name="Peter M."/>
            <person name="Pfister S."/>
            <person name="Riley R."/>
            <person name="Sitrit Y."/>
            <person name="Stielow J.B."/>
            <person name="Szollosi G."/>
            <person name="Zifcakova L."/>
            <person name="Stursova M."/>
            <person name="Spatafora J.W."/>
            <person name="Tedersoo L."/>
            <person name="Vaario L.M."/>
            <person name="Yamada A."/>
            <person name="Yan M."/>
            <person name="Wang P."/>
            <person name="Xu J."/>
            <person name="Bruns T."/>
            <person name="Baldrian P."/>
            <person name="Vilgalys R."/>
            <person name="Dunand C."/>
            <person name="Henrissat B."/>
            <person name="Grigoriev I.V."/>
            <person name="Hibbett D."/>
            <person name="Nagy L.G."/>
            <person name="Martin F.M."/>
        </authorList>
    </citation>
    <scope>NUCLEOTIDE SEQUENCE</scope>
    <source>
        <strain evidence="2">Prilba</strain>
    </source>
</reference>
<proteinExistence type="predicted"/>
<dbReference type="OrthoDB" id="5392716at2759"/>
<dbReference type="PANTHER" id="PTHR46177">
    <property type="entry name" value="INTEGRASE CATALYTIC DOMAIN-CONTAINING PROTEIN"/>
    <property type="match status" value="1"/>
</dbReference>
<reference evidence="2" key="1">
    <citation type="submission" date="2019-10" db="EMBL/GenBank/DDBJ databases">
        <authorList>
            <consortium name="DOE Joint Genome Institute"/>
            <person name="Kuo A."/>
            <person name="Miyauchi S."/>
            <person name="Kiss E."/>
            <person name="Drula E."/>
            <person name="Kohler A."/>
            <person name="Sanchez-Garcia M."/>
            <person name="Andreopoulos B."/>
            <person name="Barry K.W."/>
            <person name="Bonito G."/>
            <person name="Buee M."/>
            <person name="Carver A."/>
            <person name="Chen C."/>
            <person name="Cichocki N."/>
            <person name="Clum A."/>
            <person name="Culley D."/>
            <person name="Crous P.W."/>
            <person name="Fauchery L."/>
            <person name="Girlanda M."/>
            <person name="Hayes R."/>
            <person name="Keri Z."/>
            <person name="LaButti K."/>
            <person name="Lipzen A."/>
            <person name="Lombard V."/>
            <person name="Magnuson J."/>
            <person name="Maillard F."/>
            <person name="Morin E."/>
            <person name="Murat C."/>
            <person name="Nolan M."/>
            <person name="Ohm R."/>
            <person name="Pangilinan J."/>
            <person name="Pereira M."/>
            <person name="Perotto S."/>
            <person name="Peter M."/>
            <person name="Riley R."/>
            <person name="Sitrit Y."/>
            <person name="Stielow B."/>
            <person name="Szollosi G."/>
            <person name="Zifcakova L."/>
            <person name="Stursova M."/>
            <person name="Spatafora J.W."/>
            <person name="Tedersoo L."/>
            <person name="Vaario L.-M."/>
            <person name="Yamada A."/>
            <person name="Yan M."/>
            <person name="Wang P."/>
            <person name="Xu J."/>
            <person name="Bruns T."/>
            <person name="Baldrian P."/>
            <person name="Vilgalys R."/>
            <person name="Henrissat B."/>
            <person name="Grigoriev I.V."/>
            <person name="Hibbett D."/>
            <person name="Nagy L.G."/>
            <person name="Martin F.M."/>
        </authorList>
    </citation>
    <scope>NUCLEOTIDE SEQUENCE</scope>
    <source>
        <strain evidence="2">Prilba</strain>
    </source>
</reference>
<name>A0A9P5TDJ6_9AGAM</name>
<accession>A0A9P5TDJ6</accession>
<protein>
    <recommendedName>
        <fullName evidence="1">Integrase core domain-containing protein</fullName>
    </recommendedName>
</protein>
<feature type="domain" description="Integrase core" evidence="1">
    <location>
        <begin position="106"/>
        <end position="282"/>
    </location>
</feature>
<sequence length="356" mass="40298">MTHDWLTSESTISHRHKALGLLGSGTATCLTPLVTKCQMVLDQMAKDPTSRQGPKTIQEGILFDTGISLTRDYINHEMHVQDPDGFTICEPSAHKKVFRVPLVSLGPHHEWSADGHDKLTKLGFPIWGIRDKWSGKWLGLWVVPNNRLKVTIGYLYLLLVKKLGGMPMQSTTDCGSETTLMYALASALREYFSPNLDLDELPAHVFVKSLHNITIERGWLRLCLQWGDNVKVFWEAGSEIYNPTNQHHYELAQWLWPTLIQQELDELKDRMNCHTTRYDRNKKIPSGVSPDVAVSLCTEYAGENCLQPVNVDVVQQLMDDIGDDVLRFVPAEYADRAQEVFASLGVFNKMIPHLST</sequence>
<dbReference type="Pfam" id="PF24764">
    <property type="entry name" value="rva_4"/>
    <property type="match status" value="1"/>
</dbReference>
<dbReference type="Proteomes" id="UP000759537">
    <property type="component" value="Unassembled WGS sequence"/>
</dbReference>
<dbReference type="EMBL" id="WHVB01000001">
    <property type="protein sequence ID" value="KAF8486785.1"/>
    <property type="molecule type" value="Genomic_DNA"/>
</dbReference>
<dbReference type="PANTHER" id="PTHR46177:SF1">
    <property type="entry name" value="INTEGRASE CATALYTIC DOMAIN-CONTAINING PROTEIN"/>
    <property type="match status" value="1"/>
</dbReference>
<organism evidence="2 3">
    <name type="scientific">Russula ochroleuca</name>
    <dbReference type="NCBI Taxonomy" id="152965"/>
    <lineage>
        <taxon>Eukaryota</taxon>
        <taxon>Fungi</taxon>
        <taxon>Dikarya</taxon>
        <taxon>Basidiomycota</taxon>
        <taxon>Agaricomycotina</taxon>
        <taxon>Agaricomycetes</taxon>
        <taxon>Russulales</taxon>
        <taxon>Russulaceae</taxon>
        <taxon>Russula</taxon>
    </lineage>
</organism>
<evidence type="ECO:0000259" key="1">
    <source>
        <dbReference type="Pfam" id="PF24764"/>
    </source>
</evidence>
<dbReference type="InterPro" id="IPR058913">
    <property type="entry name" value="Integrase_dom_put"/>
</dbReference>
<comment type="caution">
    <text evidence="2">The sequence shown here is derived from an EMBL/GenBank/DDBJ whole genome shotgun (WGS) entry which is preliminary data.</text>
</comment>
<dbReference type="AlphaFoldDB" id="A0A9P5TDJ6"/>
<evidence type="ECO:0000313" key="3">
    <source>
        <dbReference type="Proteomes" id="UP000759537"/>
    </source>
</evidence>